<dbReference type="SUPFAM" id="SSF75011">
    <property type="entry name" value="3-carboxy-cis,cis-mucoante lactonizing enzyme"/>
    <property type="match status" value="1"/>
</dbReference>
<comment type="caution">
    <text evidence="1">The sequence shown here is derived from an EMBL/GenBank/DDBJ whole genome shotgun (WGS) entry which is preliminary data.</text>
</comment>
<evidence type="ECO:0000313" key="1">
    <source>
        <dbReference type="EMBL" id="TXG39676.1"/>
    </source>
</evidence>
<evidence type="ECO:0000313" key="2">
    <source>
        <dbReference type="Proteomes" id="UP000321080"/>
    </source>
</evidence>
<dbReference type="Proteomes" id="UP000321080">
    <property type="component" value="Unassembled WGS sequence"/>
</dbReference>
<dbReference type="OrthoDB" id="1403331at2"/>
<organism evidence="1 2">
    <name type="scientific">Seonamhaeicola maritimus</name>
    <dbReference type="NCBI Taxonomy" id="2591822"/>
    <lineage>
        <taxon>Bacteria</taxon>
        <taxon>Pseudomonadati</taxon>
        <taxon>Bacteroidota</taxon>
        <taxon>Flavobacteriia</taxon>
        <taxon>Flavobacteriales</taxon>
        <taxon>Flavobacteriaceae</taxon>
    </lineage>
</organism>
<reference evidence="1 2" key="1">
    <citation type="submission" date="2019-08" db="EMBL/GenBank/DDBJ databases">
        <title>Seonamhaeicola sediminis sp. nov., isolated from marine sediment.</title>
        <authorList>
            <person name="Cao W.R."/>
        </authorList>
    </citation>
    <scope>NUCLEOTIDE SEQUENCE [LARGE SCALE GENOMIC DNA]</scope>
    <source>
        <strain evidence="1 2">1505</strain>
    </source>
</reference>
<proteinExistence type="predicted"/>
<dbReference type="EMBL" id="VRKQ01000008">
    <property type="protein sequence ID" value="TXG39676.1"/>
    <property type="molecule type" value="Genomic_DNA"/>
</dbReference>
<dbReference type="RefSeq" id="WP_147767245.1">
    <property type="nucleotide sequence ID" value="NZ_VRKQ01000008.1"/>
</dbReference>
<accession>A0A5C7GME4</accession>
<protein>
    <submittedName>
        <fullName evidence="1">Uncharacterized protein</fullName>
    </submittedName>
</protein>
<dbReference type="AlphaFoldDB" id="A0A5C7GME4"/>
<name>A0A5C7GME4_9FLAO</name>
<sequence length="498" mass="56933">MKKLIYCVIIVFITSMGYSQKTTSLKVSESNQFKDKVKSEGVISLHTSPSGLTGIVRNSKKHLLFDVFNESLERKKNILIEIDKKESVYGNLSFGNITKIFTVFSPSKKERIVYCHEFNISDGSHSKTKLFRTEVEKNQSIFSGGNKRETGFAMSPNGQYFVVSTDNIKKNSNSYTVHIFNSETLDLIFKKEYQENKEKFYEANDLSIDDNRNVYSLGKLFLNGRSEKKGGRANYDFLLNKISESGIITEKVNDSKDEHINSLIISNINNEIRLIGFYSDERAGKIKGTLIFNVDTDYLKITENKVFKLPESVYKDLYSENKAKRKKDKEAELSSYYVDYVLDDSLGNTYLLAEEFFITQVYVSNGMNGGYWTTTFHYNNVLVIKLNKAGELEWGRSIFKRASAPSYNAFVKDNQLHVILNSGKNLSEKEDGRVKVSKGWLESTSLYDIVFDEAGVQYNKIQDNKGNTFYTPYYGAYNGDRFVTISRSGGKKQFLILE</sequence>
<gene>
    <name evidence="1" type="ORF">FUA22_07360</name>
</gene>
<keyword evidence="2" id="KW-1185">Reference proteome</keyword>